<accession>A0A0N4U8G3</accession>
<keyword evidence="6" id="KW-1185">Reference proteome</keyword>
<evidence type="ECO:0000313" key="6">
    <source>
        <dbReference type="Proteomes" id="UP000274756"/>
    </source>
</evidence>
<dbReference type="Proteomes" id="UP000274756">
    <property type="component" value="Unassembled WGS sequence"/>
</dbReference>
<keyword evidence="1" id="KW-0812">Transmembrane</keyword>
<dbReference type="Proteomes" id="UP000038040">
    <property type="component" value="Unplaced"/>
</dbReference>
<gene>
    <name evidence="4" type="ORF">DME_LOCUS7492</name>
</gene>
<dbReference type="AlphaFoldDB" id="A0A0N4U8G3"/>
<evidence type="ECO:0000313" key="7">
    <source>
        <dbReference type="WBParaSite" id="DME_0000333301-mRNA-1"/>
    </source>
</evidence>
<evidence type="ECO:0000256" key="1">
    <source>
        <dbReference type="SAM" id="Phobius"/>
    </source>
</evidence>
<dbReference type="SMART" id="SM00198">
    <property type="entry name" value="SCP"/>
    <property type="match status" value="1"/>
</dbReference>
<dbReference type="EMBL" id="UYYG01001160">
    <property type="protein sequence ID" value="VDN57519.1"/>
    <property type="molecule type" value="Genomic_DNA"/>
</dbReference>
<protein>
    <submittedName>
        <fullName evidence="7">SCP domain-containing protein</fullName>
    </submittedName>
</protein>
<keyword evidence="1" id="KW-1133">Transmembrane helix</keyword>
<feature type="signal peptide" evidence="2">
    <location>
        <begin position="1"/>
        <end position="17"/>
    </location>
</feature>
<organism evidence="5 7">
    <name type="scientific">Dracunculus medinensis</name>
    <name type="common">Guinea worm</name>
    <dbReference type="NCBI Taxonomy" id="318479"/>
    <lineage>
        <taxon>Eukaryota</taxon>
        <taxon>Metazoa</taxon>
        <taxon>Ecdysozoa</taxon>
        <taxon>Nematoda</taxon>
        <taxon>Chromadorea</taxon>
        <taxon>Rhabditida</taxon>
        <taxon>Spirurina</taxon>
        <taxon>Dracunculoidea</taxon>
        <taxon>Dracunculidae</taxon>
        <taxon>Dracunculus</taxon>
    </lineage>
</organism>
<feature type="chain" id="PRO_5033229848" evidence="2">
    <location>
        <begin position="18"/>
        <end position="155"/>
    </location>
</feature>
<reference evidence="4 6" key="2">
    <citation type="submission" date="2018-11" db="EMBL/GenBank/DDBJ databases">
        <authorList>
            <consortium name="Pathogen Informatics"/>
        </authorList>
    </citation>
    <scope>NUCLEOTIDE SEQUENCE [LARGE SCALE GENOMIC DNA]</scope>
</reference>
<evidence type="ECO:0000313" key="4">
    <source>
        <dbReference type="EMBL" id="VDN57519.1"/>
    </source>
</evidence>
<keyword evidence="2" id="KW-0732">Signal</keyword>
<name>A0A0N4U8G3_DRAME</name>
<dbReference type="PANTHER" id="PTHR10334">
    <property type="entry name" value="CYSTEINE-RICH SECRETORY PROTEIN-RELATED"/>
    <property type="match status" value="1"/>
</dbReference>
<dbReference type="OrthoDB" id="5874910at2759"/>
<reference evidence="7" key="1">
    <citation type="submission" date="2017-02" db="UniProtKB">
        <authorList>
            <consortium name="WormBaseParasite"/>
        </authorList>
    </citation>
    <scope>IDENTIFICATION</scope>
</reference>
<keyword evidence="1" id="KW-0472">Membrane</keyword>
<dbReference type="InterPro" id="IPR014044">
    <property type="entry name" value="CAP_dom"/>
</dbReference>
<dbReference type="CDD" id="cd05380">
    <property type="entry name" value="CAP_euk"/>
    <property type="match status" value="1"/>
</dbReference>
<dbReference type="Gene3D" id="3.40.33.10">
    <property type="entry name" value="CAP"/>
    <property type="match status" value="1"/>
</dbReference>
<evidence type="ECO:0000256" key="2">
    <source>
        <dbReference type="SAM" id="SignalP"/>
    </source>
</evidence>
<dbReference type="Pfam" id="PF00188">
    <property type="entry name" value="CAP"/>
    <property type="match status" value="1"/>
</dbReference>
<dbReference type="STRING" id="318479.A0A0N4U8G3"/>
<dbReference type="InterPro" id="IPR035940">
    <property type="entry name" value="CAP_sf"/>
</dbReference>
<evidence type="ECO:0000259" key="3">
    <source>
        <dbReference type="SMART" id="SM00198"/>
    </source>
</evidence>
<evidence type="ECO:0000313" key="5">
    <source>
        <dbReference type="Proteomes" id="UP000038040"/>
    </source>
</evidence>
<dbReference type="WBParaSite" id="DME_0000333301-mRNA-1">
    <property type="protein sequence ID" value="DME_0000333301-mRNA-1"/>
    <property type="gene ID" value="DME_0000333301"/>
</dbReference>
<sequence>MLLPVVFILLQIGVSVASKCPASKITEEMRSYVLKEHNKLRSQLANGEAEASNGLMPRSSNMHELEWDCGLEERAQQWAEYCDFEHSTQEFRNYSGENLYARWGYEEPKLGNCYFEIVRSLKFLLFQFCRIFFCVAICYYIGSKVFKIRHFFNRQ</sequence>
<feature type="transmembrane region" description="Helical" evidence="1">
    <location>
        <begin position="123"/>
        <end position="142"/>
    </location>
</feature>
<dbReference type="InterPro" id="IPR001283">
    <property type="entry name" value="CRISP-related"/>
</dbReference>
<proteinExistence type="predicted"/>
<dbReference type="SUPFAM" id="SSF55797">
    <property type="entry name" value="PR-1-like"/>
    <property type="match status" value="1"/>
</dbReference>
<feature type="domain" description="SCP" evidence="3">
    <location>
        <begin position="28"/>
        <end position="142"/>
    </location>
</feature>